<name>A0A9N9BB34_9GLOM</name>
<comment type="caution">
    <text evidence="1">The sequence shown here is derived from an EMBL/GenBank/DDBJ whole genome shotgun (WGS) entry which is preliminary data.</text>
</comment>
<dbReference type="Proteomes" id="UP000789396">
    <property type="component" value="Unassembled WGS sequence"/>
</dbReference>
<sequence length="265" mass="31373">MPPIKLLSDLIMKSCNTFKRIKLDWSANFNICLINWVEILKFNHNITQLVEIITYNVINLEYLKIPLYSLEQLVEIHRANNPLRKLEIYLDRQINLHSALSLFANSPLKSPKYSIQLSFDCIEDFTIKQLDPILESIFYKSNRIVDFVLHSNNYLCVSIERKELLLRNYPRLKITAANNIYKLFKNSNNVYKSFKNSNNFNDSLEDSNYFNDSFEDLNCFYDSLEDESFEGYDLSSNNFYDSFEYSNNSYDPIEDSKNSYRYDLS</sequence>
<protein>
    <submittedName>
        <fullName evidence="1">17968_t:CDS:1</fullName>
    </submittedName>
</protein>
<proteinExistence type="predicted"/>
<evidence type="ECO:0000313" key="1">
    <source>
        <dbReference type="EMBL" id="CAG8559946.1"/>
    </source>
</evidence>
<gene>
    <name evidence="1" type="ORF">RFULGI_LOCUS5016</name>
</gene>
<feature type="non-terminal residue" evidence="1">
    <location>
        <position position="1"/>
    </location>
</feature>
<accession>A0A9N9BB34</accession>
<dbReference type="EMBL" id="CAJVPZ010005327">
    <property type="protein sequence ID" value="CAG8559946.1"/>
    <property type="molecule type" value="Genomic_DNA"/>
</dbReference>
<organism evidence="1 2">
    <name type="scientific">Racocetra fulgida</name>
    <dbReference type="NCBI Taxonomy" id="60492"/>
    <lineage>
        <taxon>Eukaryota</taxon>
        <taxon>Fungi</taxon>
        <taxon>Fungi incertae sedis</taxon>
        <taxon>Mucoromycota</taxon>
        <taxon>Glomeromycotina</taxon>
        <taxon>Glomeromycetes</taxon>
        <taxon>Diversisporales</taxon>
        <taxon>Gigasporaceae</taxon>
        <taxon>Racocetra</taxon>
    </lineage>
</organism>
<evidence type="ECO:0000313" key="2">
    <source>
        <dbReference type="Proteomes" id="UP000789396"/>
    </source>
</evidence>
<reference evidence="1" key="1">
    <citation type="submission" date="2021-06" db="EMBL/GenBank/DDBJ databases">
        <authorList>
            <person name="Kallberg Y."/>
            <person name="Tangrot J."/>
            <person name="Rosling A."/>
        </authorList>
    </citation>
    <scope>NUCLEOTIDE SEQUENCE</scope>
    <source>
        <strain evidence="1">IN212</strain>
    </source>
</reference>
<keyword evidence="2" id="KW-1185">Reference proteome</keyword>
<dbReference type="AlphaFoldDB" id="A0A9N9BB34"/>